<feature type="transmembrane region" description="Helical" evidence="10">
    <location>
        <begin position="203"/>
        <end position="224"/>
    </location>
</feature>
<dbReference type="InterPro" id="IPR018303">
    <property type="entry name" value="ATPase_P-typ_P_site"/>
</dbReference>
<dbReference type="Pfam" id="PF00122">
    <property type="entry name" value="E1-E2_ATPase"/>
    <property type="match status" value="1"/>
</dbReference>
<dbReference type="Pfam" id="PF00689">
    <property type="entry name" value="Cation_ATPase_C"/>
    <property type="match status" value="2"/>
</dbReference>
<dbReference type="PANTHER" id="PTHR43294:SF21">
    <property type="entry name" value="CATION TRANSPORTING ATPASE"/>
    <property type="match status" value="1"/>
</dbReference>
<proteinExistence type="predicted"/>
<comment type="subcellular location">
    <subcellularLocation>
        <location evidence="1">Cell membrane</location>
        <topology evidence="1">Multi-pass membrane protein</topology>
    </subcellularLocation>
</comment>
<gene>
    <name evidence="12" type="ORF">PPERSA_07135</name>
</gene>
<dbReference type="InterPro" id="IPR044492">
    <property type="entry name" value="P_typ_ATPase_HD_dom"/>
</dbReference>
<dbReference type="InParanoid" id="A0A0V0QX71"/>
<dbReference type="GO" id="GO:0036376">
    <property type="term" value="P:sodium ion export across plasma membrane"/>
    <property type="evidence" value="ECO:0007669"/>
    <property type="project" value="TreeGrafter"/>
</dbReference>
<dbReference type="InterPro" id="IPR004014">
    <property type="entry name" value="ATPase_P-typ_cation-transptr_N"/>
</dbReference>
<dbReference type="Pfam" id="PF00690">
    <property type="entry name" value="Cation_ATPase_N"/>
    <property type="match status" value="1"/>
</dbReference>
<dbReference type="Gene3D" id="3.40.50.1000">
    <property type="entry name" value="HAD superfamily/HAD-like"/>
    <property type="match status" value="1"/>
</dbReference>
<feature type="transmembrane region" description="Helical" evidence="10">
    <location>
        <begin position="367"/>
        <end position="390"/>
    </location>
</feature>
<dbReference type="NCBIfam" id="TIGR01494">
    <property type="entry name" value="ATPase_P-type"/>
    <property type="match status" value="2"/>
</dbReference>
<dbReference type="GO" id="GO:0006883">
    <property type="term" value="P:intracellular sodium ion homeostasis"/>
    <property type="evidence" value="ECO:0007669"/>
    <property type="project" value="TreeGrafter"/>
</dbReference>
<dbReference type="FunFam" id="2.70.150.10:FF:000003">
    <property type="entry name" value="Sodium/potassium-transporting ATPase subunit alpha"/>
    <property type="match status" value="1"/>
</dbReference>
<evidence type="ECO:0000256" key="1">
    <source>
        <dbReference type="ARBA" id="ARBA00004651"/>
    </source>
</evidence>
<dbReference type="Gene3D" id="2.70.150.10">
    <property type="entry name" value="Calcium-transporting ATPase, cytoplasmic transduction domain A"/>
    <property type="match status" value="1"/>
</dbReference>
<feature type="transmembrane region" description="Helical" evidence="10">
    <location>
        <begin position="1241"/>
        <end position="1258"/>
    </location>
</feature>
<feature type="compositionally biased region" description="Polar residues" evidence="9">
    <location>
        <begin position="63"/>
        <end position="92"/>
    </location>
</feature>
<feature type="transmembrane region" description="Helical" evidence="10">
    <location>
        <begin position="911"/>
        <end position="931"/>
    </location>
</feature>
<dbReference type="Gene3D" id="3.40.1110.10">
    <property type="entry name" value="Calcium-transporting ATPase, cytoplasmic domain N"/>
    <property type="match status" value="1"/>
</dbReference>
<evidence type="ECO:0000256" key="5">
    <source>
        <dbReference type="ARBA" id="ARBA00022840"/>
    </source>
</evidence>
<evidence type="ECO:0000256" key="4">
    <source>
        <dbReference type="ARBA" id="ARBA00022741"/>
    </source>
</evidence>
<feature type="domain" description="Cation-transporting P-type ATPase N-terminal" evidence="11">
    <location>
        <begin position="121"/>
        <end position="196"/>
    </location>
</feature>
<dbReference type="FunFam" id="1.20.1110.10:FF:000095">
    <property type="entry name" value="Sodium/potassium-transporting ATPase subunit alpha-1"/>
    <property type="match status" value="1"/>
</dbReference>
<keyword evidence="3 10" id="KW-0812">Transmembrane</keyword>
<keyword evidence="13" id="KW-1185">Reference proteome</keyword>
<dbReference type="GO" id="GO:0016887">
    <property type="term" value="F:ATP hydrolysis activity"/>
    <property type="evidence" value="ECO:0007669"/>
    <property type="project" value="InterPro"/>
</dbReference>
<dbReference type="OMA" id="ASRFNWG"/>
<evidence type="ECO:0000313" key="12">
    <source>
        <dbReference type="EMBL" id="KRX06972.1"/>
    </source>
</evidence>
<keyword evidence="5" id="KW-0067">ATP-binding</keyword>
<dbReference type="PANTHER" id="PTHR43294">
    <property type="entry name" value="SODIUM/POTASSIUM-TRANSPORTING ATPASE SUBUNIT ALPHA"/>
    <property type="match status" value="1"/>
</dbReference>
<dbReference type="InterPro" id="IPR023298">
    <property type="entry name" value="ATPase_P-typ_TM_dom_sf"/>
</dbReference>
<feature type="region of interest" description="Disordered" evidence="9">
    <location>
        <begin position="63"/>
        <end position="98"/>
    </location>
</feature>
<dbReference type="SMART" id="SM00831">
    <property type="entry name" value="Cation_ATPase_N"/>
    <property type="match status" value="1"/>
</dbReference>
<feature type="transmembrane region" description="Helical" evidence="10">
    <location>
        <begin position="402"/>
        <end position="423"/>
    </location>
</feature>
<dbReference type="EMBL" id="LDAU01000090">
    <property type="protein sequence ID" value="KRX06972.1"/>
    <property type="molecule type" value="Genomic_DNA"/>
</dbReference>
<keyword evidence="4" id="KW-0547">Nucleotide-binding</keyword>
<dbReference type="InterPro" id="IPR023214">
    <property type="entry name" value="HAD_sf"/>
</dbReference>
<evidence type="ECO:0000259" key="11">
    <source>
        <dbReference type="SMART" id="SM00831"/>
    </source>
</evidence>
<dbReference type="InterPro" id="IPR036412">
    <property type="entry name" value="HAD-like_sf"/>
</dbReference>
<dbReference type="FunFam" id="3.40.1110.10:FF:000061">
    <property type="entry name" value="Potassium-transporting ATPase alpha chain 1"/>
    <property type="match status" value="1"/>
</dbReference>
<dbReference type="PROSITE" id="PS00154">
    <property type="entry name" value="ATPASE_E1_E2"/>
    <property type="match status" value="1"/>
</dbReference>
<dbReference type="GO" id="GO:0005391">
    <property type="term" value="F:P-type sodium:potassium-exchanging transporter activity"/>
    <property type="evidence" value="ECO:0007669"/>
    <property type="project" value="TreeGrafter"/>
</dbReference>
<dbReference type="InterPro" id="IPR001757">
    <property type="entry name" value="P_typ_ATPase"/>
</dbReference>
<dbReference type="GO" id="GO:1902600">
    <property type="term" value="P:proton transmembrane transport"/>
    <property type="evidence" value="ECO:0007669"/>
    <property type="project" value="TreeGrafter"/>
</dbReference>
<evidence type="ECO:0000256" key="2">
    <source>
        <dbReference type="ARBA" id="ARBA00022475"/>
    </source>
</evidence>
<name>A0A0V0QX71_PSEPJ</name>
<dbReference type="InterPro" id="IPR050510">
    <property type="entry name" value="Cation_transp_ATPase_P-type"/>
</dbReference>
<evidence type="ECO:0000256" key="9">
    <source>
        <dbReference type="SAM" id="MobiDB-lite"/>
    </source>
</evidence>
<dbReference type="GO" id="GO:1990573">
    <property type="term" value="P:potassium ion import across plasma membrane"/>
    <property type="evidence" value="ECO:0007669"/>
    <property type="project" value="TreeGrafter"/>
</dbReference>
<dbReference type="Proteomes" id="UP000054937">
    <property type="component" value="Unassembled WGS sequence"/>
</dbReference>
<dbReference type="Gene3D" id="1.20.1110.10">
    <property type="entry name" value="Calcium-transporting ATPase, transmembrane domain"/>
    <property type="match status" value="2"/>
</dbReference>
<evidence type="ECO:0000256" key="7">
    <source>
        <dbReference type="ARBA" id="ARBA00022989"/>
    </source>
</evidence>
<organism evidence="12 13">
    <name type="scientific">Pseudocohnilembus persalinus</name>
    <name type="common">Ciliate</name>
    <dbReference type="NCBI Taxonomy" id="266149"/>
    <lineage>
        <taxon>Eukaryota</taxon>
        <taxon>Sar</taxon>
        <taxon>Alveolata</taxon>
        <taxon>Ciliophora</taxon>
        <taxon>Intramacronucleata</taxon>
        <taxon>Oligohymenophorea</taxon>
        <taxon>Scuticociliatia</taxon>
        <taxon>Philasterida</taxon>
        <taxon>Pseudocohnilembidae</taxon>
        <taxon>Pseudocohnilembus</taxon>
    </lineage>
</organism>
<dbReference type="SFLD" id="SFLDG00002">
    <property type="entry name" value="C1.7:_P-type_atpase_like"/>
    <property type="match status" value="1"/>
</dbReference>
<evidence type="ECO:0000256" key="8">
    <source>
        <dbReference type="ARBA" id="ARBA00023136"/>
    </source>
</evidence>
<keyword evidence="7 10" id="KW-1133">Transmembrane helix</keyword>
<dbReference type="SFLD" id="SFLDS00003">
    <property type="entry name" value="Haloacid_Dehalogenase"/>
    <property type="match status" value="1"/>
</dbReference>
<dbReference type="GO" id="GO:0030007">
    <property type="term" value="P:intracellular potassium ion homeostasis"/>
    <property type="evidence" value="ECO:0007669"/>
    <property type="project" value="TreeGrafter"/>
</dbReference>
<dbReference type="GO" id="GO:0005886">
    <property type="term" value="C:plasma membrane"/>
    <property type="evidence" value="ECO:0007669"/>
    <property type="project" value="UniProtKB-SubCell"/>
</dbReference>
<reference evidence="12 13" key="1">
    <citation type="journal article" date="2015" name="Sci. Rep.">
        <title>Genome of the facultative scuticociliatosis pathogen Pseudocohnilembus persalinus provides insight into its virulence through horizontal gene transfer.</title>
        <authorList>
            <person name="Xiong J."/>
            <person name="Wang G."/>
            <person name="Cheng J."/>
            <person name="Tian M."/>
            <person name="Pan X."/>
            <person name="Warren A."/>
            <person name="Jiang C."/>
            <person name="Yuan D."/>
            <person name="Miao W."/>
        </authorList>
    </citation>
    <scope>NUCLEOTIDE SEQUENCE [LARGE SCALE GENOMIC DNA]</scope>
    <source>
        <strain evidence="12">36N120E</strain>
    </source>
</reference>
<keyword evidence="8 10" id="KW-0472">Membrane</keyword>
<dbReference type="OrthoDB" id="288636at2759"/>
<dbReference type="SUPFAM" id="SSF81665">
    <property type="entry name" value="Calcium ATPase, transmembrane domain M"/>
    <property type="match status" value="1"/>
</dbReference>
<dbReference type="PRINTS" id="PR00119">
    <property type="entry name" value="CATATPASE"/>
</dbReference>
<evidence type="ECO:0000313" key="13">
    <source>
        <dbReference type="Proteomes" id="UP000054937"/>
    </source>
</evidence>
<dbReference type="SFLD" id="SFLDF00027">
    <property type="entry name" value="p-type_atpase"/>
    <property type="match status" value="1"/>
</dbReference>
<sequence length="1283" mass="142845">MSQNQYQDISLQGMGSVKQPIQVSYPVQQNVNPQGTGSSIVAAYTELRQSMSLRQSQVIEGKQTSLMRQGQSSRANQQVGGSRATSHISQASKKLDAQNPSMRAVYAEEQQQAADTMASQEDHKMPLEQLLQKFGVEAVSKGLTSQQATQKNQEYGDNKLPEKKRTPGWLIFLKELFNWFSVMLWVGAILCVVGYFLETSQGPGNVYLAIVLITVIFITGSITYMQNSKSEALMDSFKNMIPSACSVIRDGTNTSIDPTKLVPGDIISVQSGDKLPADIRVIQSLEMKVDNSALTGESDPLLRSDKCTNDNFLETANMAFFGTLVKEGRGKGIVVKIGENTVLGQIADLASGGDKVKSPLRVELDRFVLLITGIALGLGFGFFFAAKFIIGYSWVDAMVSGIGILVANVPEGLLGCITISLAITAEKLAKKQVLVKNLEGVETLGSTSCICSDKTGTLTQNKMTVEHLWYDGNVVKAENRQKMGPGYQYEYEIQDPTFKDLHKCAITSSEAVFEVKPEDYEKTVWLDAPVKGDASETALVKFFQPIEDVLSTRDKYKVVISKEGQPVKMPFNSTNKYALTIIEQKKDNSEYVIYIKGAPEKVWKFCNFLLVEGQYQKIDQNIQKNFDKVNLQFGKNGERVLGFAKLELNSEQFPRGFDFNVASPEKFNFEMQNFVFLGLISLQDPPKESVPYAVTKCRSAGIKVVMVTGDQPPTAGAIARQVNIIPHNVKTNIELMEEYEEQGNPITWHEATEMADAIVVHGDFVTEALNKDNEGNEEGPELDVTLQRWVQKPYCVFARTTPAHKLKIVRACQKVGYICGVTGDGVNDSPAIKQGDIGISMGITGSDVTKDAADMVLLNDDFASIVDGVEEGRKIFDNLKKTIVYLLTSNVTEIFPFIAQLFFYLPLPLSNMLMLCICVGTDILPALSLAYEKAEIDIMTRKPRTKEEHLVTIKLITHAYLQMGIIATAAGFYAYFVTMFYYGFTMGGLFGLAKTSVATATRGDLIPFGSYDINANNLGNPYLYQVTDQGVQTTNVDCTKNQGQFYDGGNYNSQYEKAFDLGKDDTTTNYGALDWLFYTDKQYDLRQILVQCDKESKNFITREDTFTQCETLEGSEEMSFAQLYDLGDEGKQSKPSHSVLSYSYKLSDYKSTNNGKNPYLTDVPICYSTEALKYAQTAYFIAVVIVQWSNVISVKAKKISFIFTPWNNVMLYGVILETVVSVILCYVPGVQEVFMSRPINFEAWWMGSIFSIFLLGWCETRKYLIRKPSPAGQKNFWDKNINW</sequence>
<dbReference type="GO" id="GO:0005524">
    <property type="term" value="F:ATP binding"/>
    <property type="evidence" value="ECO:0007669"/>
    <property type="project" value="UniProtKB-KW"/>
</dbReference>
<dbReference type="InterPro" id="IPR023299">
    <property type="entry name" value="ATPase_P-typ_cyto_dom_N"/>
</dbReference>
<dbReference type="PRINTS" id="PR00121">
    <property type="entry name" value="NAKATPASE"/>
</dbReference>
<dbReference type="InterPro" id="IPR006068">
    <property type="entry name" value="ATPase_P-typ_cation-transptr_C"/>
</dbReference>
<evidence type="ECO:0000256" key="3">
    <source>
        <dbReference type="ARBA" id="ARBA00022692"/>
    </source>
</evidence>
<feature type="transmembrane region" description="Helical" evidence="10">
    <location>
        <begin position="1209"/>
        <end position="1229"/>
    </location>
</feature>
<feature type="transmembrane region" description="Helical" evidence="10">
    <location>
        <begin position="883"/>
        <end position="905"/>
    </location>
</feature>
<dbReference type="SUPFAM" id="SSF56784">
    <property type="entry name" value="HAD-like"/>
    <property type="match status" value="1"/>
</dbReference>
<keyword evidence="2" id="KW-1003">Cell membrane</keyword>
<protein>
    <submittedName>
        <fullName evidence="12">P-type ATPase, cytoplasmic domain N</fullName>
    </submittedName>
</protein>
<dbReference type="Pfam" id="PF13246">
    <property type="entry name" value="Cation_ATPase"/>
    <property type="match status" value="1"/>
</dbReference>
<feature type="transmembrane region" description="Helical" evidence="10">
    <location>
        <begin position="176"/>
        <end position="197"/>
    </location>
</feature>
<comment type="caution">
    <text evidence="12">The sequence shown here is derived from an EMBL/GenBank/DDBJ whole genome shotgun (WGS) entry which is preliminary data.</text>
</comment>
<accession>A0A0V0QX71</accession>
<evidence type="ECO:0000256" key="6">
    <source>
        <dbReference type="ARBA" id="ARBA00022967"/>
    </source>
</evidence>
<evidence type="ECO:0000256" key="10">
    <source>
        <dbReference type="SAM" id="Phobius"/>
    </source>
</evidence>
<dbReference type="InterPro" id="IPR059000">
    <property type="entry name" value="ATPase_P-type_domA"/>
</dbReference>
<dbReference type="InterPro" id="IPR008250">
    <property type="entry name" value="ATPase_P-typ_transduc_dom_A_sf"/>
</dbReference>
<keyword evidence="6" id="KW-1278">Translocase</keyword>
<dbReference type="SUPFAM" id="SSF81653">
    <property type="entry name" value="Calcium ATPase, transduction domain A"/>
    <property type="match status" value="1"/>
</dbReference>
<dbReference type="SUPFAM" id="SSF81660">
    <property type="entry name" value="Metal cation-transporting ATPase, ATP-binding domain N"/>
    <property type="match status" value="1"/>
</dbReference>